<protein>
    <submittedName>
        <fullName evidence="2">Uncharacterized protein</fullName>
    </submittedName>
</protein>
<dbReference type="KEGG" id="xca:xcc-b100_0808"/>
<dbReference type="EMBL" id="AM920689">
    <property type="protein sequence ID" value="CAP50149.1"/>
    <property type="molecule type" value="Genomic_DNA"/>
</dbReference>
<gene>
    <name evidence="2" type="ORF">XCCB100_0808</name>
</gene>
<feature type="region of interest" description="Disordered" evidence="1">
    <location>
        <begin position="1"/>
        <end position="27"/>
    </location>
</feature>
<evidence type="ECO:0000256" key="1">
    <source>
        <dbReference type="SAM" id="MobiDB-lite"/>
    </source>
</evidence>
<dbReference type="HOGENOM" id="CLU_2588866_0_0_6"/>
<accession>B0RNW4</accession>
<evidence type="ECO:0000313" key="3">
    <source>
        <dbReference type="Proteomes" id="UP000001188"/>
    </source>
</evidence>
<dbReference type="Proteomes" id="UP000001188">
    <property type="component" value="Chromosome"/>
</dbReference>
<name>B0RNW4_XANCB</name>
<organism evidence="2 3">
    <name type="scientific">Xanthomonas campestris pv. campestris (strain B100)</name>
    <dbReference type="NCBI Taxonomy" id="509169"/>
    <lineage>
        <taxon>Bacteria</taxon>
        <taxon>Pseudomonadati</taxon>
        <taxon>Pseudomonadota</taxon>
        <taxon>Gammaproteobacteria</taxon>
        <taxon>Lysobacterales</taxon>
        <taxon>Lysobacteraceae</taxon>
        <taxon>Xanthomonas</taxon>
    </lineage>
</organism>
<proteinExistence type="predicted"/>
<evidence type="ECO:0000313" key="2">
    <source>
        <dbReference type="EMBL" id="CAP50149.1"/>
    </source>
</evidence>
<dbReference type="AlphaFoldDB" id="B0RNW4"/>
<reference evidence="2 3" key="1">
    <citation type="journal article" date="2008" name="J. Biotechnol.">
        <title>The genome of Xanthomonas campestris pv. campestris B100 and its use for the reconstruction of metabolic pathways involved in xanthan biosynthesis.</title>
        <authorList>
            <person name="Vorholter F.J."/>
            <person name="Schneiker S."/>
            <person name="Goesmann A."/>
            <person name="Krause L."/>
            <person name="Bekel T."/>
            <person name="Kaiser O."/>
            <person name="Linke B."/>
            <person name="Patschkowski T."/>
            <person name="Ruckert C."/>
            <person name="Schmid J."/>
            <person name="Sidhu V.K."/>
            <person name="Sieber V."/>
            <person name="Tauch A."/>
            <person name="Watt S.A."/>
            <person name="Weisshaar B."/>
            <person name="Becker A."/>
            <person name="Niehaus K."/>
            <person name="Puhler A."/>
        </authorList>
    </citation>
    <scope>NUCLEOTIDE SEQUENCE [LARGE SCALE GENOMIC DNA]</scope>
    <source>
        <strain evidence="2 3">B100</strain>
    </source>
</reference>
<sequence>MLLQRSLPNVRSPLHMPSQGSCGAGARRVPTLRRKKLEVGALHRLSCGGHGFFVFDPYTTPQYPERDRACRIRHRRKSER</sequence>